<keyword evidence="3" id="KW-1185">Reference proteome</keyword>
<gene>
    <name evidence="2" type="ORF">MNOR_LOCUS20688</name>
</gene>
<evidence type="ECO:0000256" key="1">
    <source>
        <dbReference type="SAM" id="Phobius"/>
    </source>
</evidence>
<dbReference type="EMBL" id="CAXKWB010016144">
    <property type="protein sequence ID" value="CAL4115581.1"/>
    <property type="molecule type" value="Genomic_DNA"/>
</dbReference>
<reference evidence="2 3" key="1">
    <citation type="submission" date="2024-05" db="EMBL/GenBank/DDBJ databases">
        <authorList>
            <person name="Wallberg A."/>
        </authorList>
    </citation>
    <scope>NUCLEOTIDE SEQUENCE [LARGE SCALE GENOMIC DNA]</scope>
</reference>
<dbReference type="Proteomes" id="UP001497623">
    <property type="component" value="Unassembled WGS sequence"/>
</dbReference>
<name>A0AAV2R7Q4_MEGNR</name>
<organism evidence="2 3">
    <name type="scientific">Meganyctiphanes norvegica</name>
    <name type="common">Northern krill</name>
    <name type="synonym">Thysanopoda norvegica</name>
    <dbReference type="NCBI Taxonomy" id="48144"/>
    <lineage>
        <taxon>Eukaryota</taxon>
        <taxon>Metazoa</taxon>
        <taxon>Ecdysozoa</taxon>
        <taxon>Arthropoda</taxon>
        <taxon>Crustacea</taxon>
        <taxon>Multicrustacea</taxon>
        <taxon>Malacostraca</taxon>
        <taxon>Eumalacostraca</taxon>
        <taxon>Eucarida</taxon>
        <taxon>Euphausiacea</taxon>
        <taxon>Euphausiidae</taxon>
        <taxon>Meganyctiphanes</taxon>
    </lineage>
</organism>
<keyword evidence="1" id="KW-0472">Membrane</keyword>
<evidence type="ECO:0000313" key="3">
    <source>
        <dbReference type="Proteomes" id="UP001497623"/>
    </source>
</evidence>
<protein>
    <submittedName>
        <fullName evidence="2">Uncharacterized protein</fullName>
    </submittedName>
</protein>
<keyword evidence="1" id="KW-0812">Transmembrane</keyword>
<comment type="caution">
    <text evidence="2">The sequence shown here is derived from an EMBL/GenBank/DDBJ whole genome shotgun (WGS) entry which is preliminary data.</text>
</comment>
<sequence length="256" mass="29136">MGSIFSSRHHQDCNPRTVNENRSTYSMIEMGNIHEGCNQEMGNNINNNINNAEDGDCFSGRKLRLWIVFVISVIVILVIVFCVLASHIVNSPVLQPDNGTGDIRMDNCTHEKLIGNESDMFPFRNNARISLQPISSQPGIYMVIALFQSPEYLKPNVIVEALVELSYNNSVWELRGKLGNDEEWSRVQLDQVPFAEGVFEVTVELIERHVKIQVNNHEDYIRELLLPGTVSWTQDLYIRIGSHRNKVPYYACAIVT</sequence>
<accession>A0AAV2R7Q4</accession>
<feature type="transmembrane region" description="Helical" evidence="1">
    <location>
        <begin position="65"/>
        <end position="89"/>
    </location>
</feature>
<evidence type="ECO:0000313" key="2">
    <source>
        <dbReference type="EMBL" id="CAL4115581.1"/>
    </source>
</evidence>
<dbReference type="AlphaFoldDB" id="A0AAV2R7Q4"/>
<proteinExistence type="predicted"/>
<keyword evidence="1" id="KW-1133">Transmembrane helix</keyword>